<evidence type="ECO:0000313" key="2">
    <source>
        <dbReference type="EMBL" id="MEQ2246184.1"/>
    </source>
</evidence>
<name>A0ABV0ULT4_9TELE</name>
<feature type="transmembrane region" description="Helical" evidence="1">
    <location>
        <begin position="131"/>
        <end position="150"/>
    </location>
</feature>
<dbReference type="EMBL" id="JAHRIQ010076387">
    <property type="protein sequence ID" value="MEQ2246184.1"/>
    <property type="molecule type" value="Genomic_DNA"/>
</dbReference>
<evidence type="ECO:0000313" key="3">
    <source>
        <dbReference type="Proteomes" id="UP001482620"/>
    </source>
</evidence>
<gene>
    <name evidence="2" type="ORF">ILYODFUR_035629</name>
</gene>
<sequence length="151" mass="17248">MASNLSRKTQELDAGSDGKVLPGADAETVCWEGGFRRLGTSYTRRDGCCWRMSEEGGEGGRMRTAGDTDHAQNQLLFRIKKTMGIIFIRLLYNNRVSSVRGFFRSAVRWTLQEILPAHSHQHLQQLLKETWILLVAATFNFFFALIKYIFN</sequence>
<protein>
    <submittedName>
        <fullName evidence="2">Uncharacterized protein</fullName>
    </submittedName>
</protein>
<keyword evidence="1" id="KW-0472">Membrane</keyword>
<keyword evidence="1" id="KW-0812">Transmembrane</keyword>
<proteinExistence type="predicted"/>
<evidence type="ECO:0000256" key="1">
    <source>
        <dbReference type="SAM" id="Phobius"/>
    </source>
</evidence>
<keyword evidence="3" id="KW-1185">Reference proteome</keyword>
<accession>A0ABV0ULT4</accession>
<comment type="caution">
    <text evidence="2">The sequence shown here is derived from an EMBL/GenBank/DDBJ whole genome shotgun (WGS) entry which is preliminary data.</text>
</comment>
<keyword evidence="1" id="KW-1133">Transmembrane helix</keyword>
<dbReference type="Proteomes" id="UP001482620">
    <property type="component" value="Unassembled WGS sequence"/>
</dbReference>
<reference evidence="2 3" key="1">
    <citation type="submission" date="2021-06" db="EMBL/GenBank/DDBJ databases">
        <authorList>
            <person name="Palmer J.M."/>
        </authorList>
    </citation>
    <scope>NUCLEOTIDE SEQUENCE [LARGE SCALE GENOMIC DNA]</scope>
    <source>
        <strain evidence="3">if_2019</strain>
        <tissue evidence="2">Muscle</tissue>
    </source>
</reference>
<organism evidence="2 3">
    <name type="scientific">Ilyodon furcidens</name>
    <name type="common">goldbreast splitfin</name>
    <dbReference type="NCBI Taxonomy" id="33524"/>
    <lineage>
        <taxon>Eukaryota</taxon>
        <taxon>Metazoa</taxon>
        <taxon>Chordata</taxon>
        <taxon>Craniata</taxon>
        <taxon>Vertebrata</taxon>
        <taxon>Euteleostomi</taxon>
        <taxon>Actinopterygii</taxon>
        <taxon>Neopterygii</taxon>
        <taxon>Teleostei</taxon>
        <taxon>Neoteleostei</taxon>
        <taxon>Acanthomorphata</taxon>
        <taxon>Ovalentaria</taxon>
        <taxon>Atherinomorphae</taxon>
        <taxon>Cyprinodontiformes</taxon>
        <taxon>Goodeidae</taxon>
        <taxon>Ilyodon</taxon>
    </lineage>
</organism>